<dbReference type="InterPro" id="IPR012349">
    <property type="entry name" value="Split_barrel_FMN-bd"/>
</dbReference>
<dbReference type="PANTHER" id="PTHR30466">
    <property type="entry name" value="FLAVIN REDUCTASE"/>
    <property type="match status" value="1"/>
</dbReference>
<reference evidence="4 5" key="1">
    <citation type="submission" date="2021-08" db="EMBL/GenBank/DDBJ databases">
        <title>Draft genome sequence of Mycolicibacterium sp. NGTWS1702 strain.</title>
        <authorList>
            <person name="Matsumoto M."/>
            <person name="Tang B.C.C."/>
            <person name="Machida Y."/>
            <person name="Matoyama H."/>
            <person name="Kishihara T."/>
            <person name="Sato S."/>
            <person name="Kondo I."/>
            <person name="Sano M."/>
            <person name="Kato G."/>
        </authorList>
    </citation>
    <scope>NUCLEOTIDE SEQUENCE [LARGE SCALE GENOMIC DNA]</scope>
    <source>
        <strain evidence="4 5">NGTWSNA01</strain>
    </source>
</reference>
<dbReference type="Gene3D" id="2.30.110.10">
    <property type="entry name" value="Electron Transport, Fmn-binding Protein, Chain A"/>
    <property type="match status" value="1"/>
</dbReference>
<keyword evidence="5" id="KW-1185">Reference proteome</keyword>
<evidence type="ECO:0000256" key="2">
    <source>
        <dbReference type="ARBA" id="ARBA00023002"/>
    </source>
</evidence>
<feature type="domain" description="Flavin reductase like" evidence="3">
    <location>
        <begin position="25"/>
        <end position="168"/>
    </location>
</feature>
<organism evidence="4 5">
    <name type="scientific">Mycolicibacterium cyprinidarum</name>
    <dbReference type="NCBI Taxonomy" id="2860311"/>
    <lineage>
        <taxon>Bacteria</taxon>
        <taxon>Bacillati</taxon>
        <taxon>Actinomycetota</taxon>
        <taxon>Actinomycetes</taxon>
        <taxon>Mycobacteriales</taxon>
        <taxon>Mycobacteriaceae</taxon>
        <taxon>Mycolicibacterium</taxon>
    </lineage>
</organism>
<comment type="similarity">
    <text evidence="1">Belongs to the non-flavoprotein flavin reductase family.</text>
</comment>
<name>A0ABQ4VG08_9MYCO</name>
<dbReference type="SUPFAM" id="SSF50475">
    <property type="entry name" value="FMN-binding split barrel"/>
    <property type="match status" value="1"/>
</dbReference>
<keyword evidence="2" id="KW-0560">Oxidoreductase</keyword>
<comment type="caution">
    <text evidence="4">The sequence shown here is derived from an EMBL/GenBank/DDBJ whole genome shotgun (WGS) entry which is preliminary data.</text>
</comment>
<gene>
    <name evidence="4" type="ORF">NGTWS1702_16460</name>
</gene>
<accession>A0ABQ4VG08</accession>
<evidence type="ECO:0000256" key="1">
    <source>
        <dbReference type="ARBA" id="ARBA00008898"/>
    </source>
</evidence>
<evidence type="ECO:0000313" key="4">
    <source>
        <dbReference type="EMBL" id="GJF14495.1"/>
    </source>
</evidence>
<proteinExistence type="inferred from homology"/>
<evidence type="ECO:0000259" key="3">
    <source>
        <dbReference type="SMART" id="SM00903"/>
    </source>
</evidence>
<protein>
    <submittedName>
        <fullName evidence="4">Oxidoreductase</fullName>
    </submittedName>
</protein>
<dbReference type="EMBL" id="BPRH01001730">
    <property type="protein sequence ID" value="GJF14495.1"/>
    <property type="molecule type" value="Genomic_DNA"/>
</dbReference>
<dbReference type="Proteomes" id="UP001060504">
    <property type="component" value="Unassembled WGS sequence"/>
</dbReference>
<dbReference type="InterPro" id="IPR050268">
    <property type="entry name" value="NADH-dep_flavin_reductase"/>
</dbReference>
<dbReference type="InterPro" id="IPR002563">
    <property type="entry name" value="Flavin_Rdtase-like_dom"/>
</dbReference>
<dbReference type="Pfam" id="PF01613">
    <property type="entry name" value="Flavin_Reduct"/>
    <property type="match status" value="1"/>
</dbReference>
<dbReference type="SMART" id="SM00903">
    <property type="entry name" value="Flavin_Reduct"/>
    <property type="match status" value="1"/>
</dbReference>
<evidence type="ECO:0000313" key="5">
    <source>
        <dbReference type="Proteomes" id="UP001060504"/>
    </source>
</evidence>
<dbReference type="PANTHER" id="PTHR30466:SF11">
    <property type="entry name" value="FLAVIN-DEPENDENT MONOOXYGENASE, REDUCTASE SUBUNIT HSAB"/>
    <property type="match status" value="1"/>
</dbReference>
<sequence length="171" mass="18176">MMVVMSGSRTNSGTHLSPSSLREAFGHFPSGVIAIAAEIEGTRIGLAASTFVPVSLDPPLVSFCVQNTSTTWPRLKDVPYLGISVLGESHDEAARTLAAKTGDRFAGLQTASSERGAVFVHGTSVWLESAIEQLIPAGDHTIVILRVSDIAVHPDVPPMVFHRSTFRRLGG</sequence>